<feature type="repeat" description="WD" evidence="14">
    <location>
        <begin position="1244"/>
        <end position="1294"/>
    </location>
</feature>
<dbReference type="Proteomes" id="UP000186817">
    <property type="component" value="Unassembled WGS sequence"/>
</dbReference>
<feature type="region of interest" description="Disordered" evidence="15">
    <location>
        <begin position="836"/>
        <end position="925"/>
    </location>
</feature>
<dbReference type="InterPro" id="IPR036770">
    <property type="entry name" value="Ankyrin_rpt-contain_sf"/>
</dbReference>
<evidence type="ECO:0000256" key="13">
    <source>
        <dbReference type="PROSITE-ProRule" id="PRU00023"/>
    </source>
</evidence>
<dbReference type="OrthoDB" id="6262491at2759"/>
<feature type="repeat" description="WD" evidence="14">
    <location>
        <begin position="1198"/>
        <end position="1229"/>
    </location>
</feature>
<comment type="similarity">
    <text evidence="3">Belongs to the LRWD1 family.</text>
</comment>
<keyword evidence="16" id="KW-0472">Membrane</keyword>
<evidence type="ECO:0000256" key="14">
    <source>
        <dbReference type="PROSITE-ProRule" id="PRU00221"/>
    </source>
</evidence>
<evidence type="ECO:0000256" key="8">
    <source>
        <dbReference type="ARBA" id="ARBA00022838"/>
    </source>
</evidence>
<keyword evidence="19" id="KW-1185">Reference proteome</keyword>
<comment type="caution">
    <text evidence="18">The sequence shown here is derived from an EMBL/GenBank/DDBJ whole genome shotgun (WGS) entry which is preliminary data.</text>
</comment>
<feature type="repeat" description="ANK" evidence="13">
    <location>
        <begin position="220"/>
        <end position="253"/>
    </location>
</feature>
<dbReference type="GO" id="GO:0000781">
    <property type="term" value="C:chromosome, telomeric region"/>
    <property type="evidence" value="ECO:0007669"/>
    <property type="project" value="UniProtKB-SubCell"/>
</dbReference>
<feature type="repeat" description="ANK" evidence="13">
    <location>
        <begin position="117"/>
        <end position="149"/>
    </location>
</feature>
<feature type="compositionally biased region" description="Basic and acidic residues" evidence="15">
    <location>
        <begin position="906"/>
        <end position="925"/>
    </location>
</feature>
<reference evidence="18 19" key="1">
    <citation type="submission" date="2016-02" db="EMBL/GenBank/DDBJ databases">
        <title>Genome analysis of coral dinoflagellate symbionts highlights evolutionary adaptations to a symbiotic lifestyle.</title>
        <authorList>
            <person name="Aranda M."/>
            <person name="Li Y."/>
            <person name="Liew Y.J."/>
            <person name="Baumgarten S."/>
            <person name="Simakov O."/>
            <person name="Wilson M."/>
            <person name="Piel J."/>
            <person name="Ashoor H."/>
            <person name="Bougouffa S."/>
            <person name="Bajic V.B."/>
            <person name="Ryu T."/>
            <person name="Ravasi T."/>
            <person name="Bayer T."/>
            <person name="Micklem G."/>
            <person name="Kim H."/>
            <person name="Bhak J."/>
            <person name="Lajeunesse T.C."/>
            <person name="Voolstra C.R."/>
        </authorList>
    </citation>
    <scope>NUCLEOTIDE SEQUENCE [LARGE SCALE GENOMIC DNA]</scope>
    <source>
        <strain evidence="18 19">CCMP2467</strain>
    </source>
</reference>
<dbReference type="SMART" id="SM00368">
    <property type="entry name" value="LRR_RI"/>
    <property type="match status" value="6"/>
</dbReference>
<dbReference type="SUPFAM" id="SSF48403">
    <property type="entry name" value="Ankyrin repeat"/>
    <property type="match status" value="1"/>
</dbReference>
<dbReference type="SUPFAM" id="SSF50978">
    <property type="entry name" value="WD40 repeat-like"/>
    <property type="match status" value="1"/>
</dbReference>
<keyword evidence="6" id="KW-0235">DNA replication</keyword>
<dbReference type="CDD" id="cd17039">
    <property type="entry name" value="Ubl_ubiquitin_like"/>
    <property type="match status" value="1"/>
</dbReference>
<evidence type="ECO:0000256" key="1">
    <source>
        <dbReference type="ARBA" id="ARBA00004574"/>
    </source>
</evidence>
<dbReference type="PANTHER" id="PTHR24198:SF165">
    <property type="entry name" value="ANKYRIN REPEAT-CONTAINING PROTEIN-RELATED"/>
    <property type="match status" value="1"/>
</dbReference>
<dbReference type="InterPro" id="IPR029071">
    <property type="entry name" value="Ubiquitin-like_domsf"/>
</dbReference>
<evidence type="ECO:0000256" key="10">
    <source>
        <dbReference type="ARBA" id="ARBA00023043"/>
    </source>
</evidence>
<dbReference type="InterPro" id="IPR036322">
    <property type="entry name" value="WD40_repeat_dom_sf"/>
</dbReference>
<keyword evidence="7" id="KW-0677">Repeat</keyword>
<dbReference type="InterPro" id="IPR039542">
    <property type="entry name" value="Erv_N"/>
</dbReference>
<dbReference type="Gene3D" id="2.130.10.10">
    <property type="entry name" value="YVTN repeat-like/Quinoprotein amine dehydrogenase"/>
    <property type="match status" value="1"/>
</dbReference>
<dbReference type="InterPro" id="IPR019775">
    <property type="entry name" value="WD40_repeat_CS"/>
</dbReference>
<evidence type="ECO:0000256" key="9">
    <source>
        <dbReference type="ARBA" id="ARBA00022895"/>
    </source>
</evidence>
<evidence type="ECO:0000256" key="12">
    <source>
        <dbReference type="ARBA" id="ARBA00033046"/>
    </source>
</evidence>
<dbReference type="GO" id="GO:0000776">
    <property type="term" value="C:kinetochore"/>
    <property type="evidence" value="ECO:0007669"/>
    <property type="project" value="UniProtKB-KW"/>
</dbReference>
<gene>
    <name evidence="18" type="primary">Ankrd17</name>
    <name evidence="18" type="ORF">AK812_SmicGene36646</name>
</gene>
<evidence type="ECO:0000313" key="19">
    <source>
        <dbReference type="Proteomes" id="UP000186817"/>
    </source>
</evidence>
<keyword evidence="5 14" id="KW-0853">WD repeat</keyword>
<keyword evidence="9" id="KW-0779">Telomere</keyword>
<feature type="transmembrane region" description="Helical" evidence="16">
    <location>
        <begin position="1531"/>
        <end position="1552"/>
    </location>
</feature>
<feature type="repeat" description="ANK" evidence="13">
    <location>
        <begin position="187"/>
        <end position="219"/>
    </location>
</feature>
<dbReference type="Pfam" id="PF13516">
    <property type="entry name" value="LRR_6"/>
    <property type="match status" value="2"/>
</dbReference>
<evidence type="ECO:0000256" key="3">
    <source>
        <dbReference type="ARBA" id="ARBA00007545"/>
    </source>
</evidence>
<dbReference type="SMART" id="SM00320">
    <property type="entry name" value="WD40"/>
    <property type="match status" value="2"/>
</dbReference>
<dbReference type="PROSITE" id="PS50088">
    <property type="entry name" value="ANK_REPEAT"/>
    <property type="match status" value="6"/>
</dbReference>
<evidence type="ECO:0000256" key="6">
    <source>
        <dbReference type="ARBA" id="ARBA00022705"/>
    </source>
</evidence>
<keyword evidence="9" id="KW-0158">Chromosome</keyword>
<evidence type="ECO:0000259" key="17">
    <source>
        <dbReference type="PROSITE" id="PS50053"/>
    </source>
</evidence>
<keyword evidence="10 13" id="KW-0040">ANK repeat</keyword>
<feature type="repeat" description="ANK" evidence="13">
    <location>
        <begin position="354"/>
        <end position="386"/>
    </location>
</feature>
<keyword evidence="16" id="KW-0812">Transmembrane</keyword>
<protein>
    <recommendedName>
        <fullName evidence="4">Leucine-rich repeat and WD repeat-containing protein 1</fullName>
    </recommendedName>
    <alternativeName>
        <fullName evidence="12">Origin recognition complex-associated protein</fullName>
    </alternativeName>
</protein>
<evidence type="ECO:0000313" key="18">
    <source>
        <dbReference type="EMBL" id="OLP82680.1"/>
    </source>
</evidence>
<dbReference type="SUPFAM" id="SSF54236">
    <property type="entry name" value="Ubiquitin-like"/>
    <property type="match status" value="1"/>
</dbReference>
<dbReference type="InterPro" id="IPR002110">
    <property type="entry name" value="Ankyrin_rpt"/>
</dbReference>
<evidence type="ECO:0000256" key="7">
    <source>
        <dbReference type="ARBA" id="ARBA00022737"/>
    </source>
</evidence>
<dbReference type="Gene3D" id="1.25.40.20">
    <property type="entry name" value="Ankyrin repeat-containing domain"/>
    <property type="match status" value="3"/>
</dbReference>
<dbReference type="PROSITE" id="PS00678">
    <property type="entry name" value="WD_REPEATS_1"/>
    <property type="match status" value="1"/>
</dbReference>
<dbReference type="InterPro" id="IPR001611">
    <property type="entry name" value="Leu-rich_rpt"/>
</dbReference>
<organism evidence="18 19">
    <name type="scientific">Symbiodinium microadriaticum</name>
    <name type="common">Dinoflagellate</name>
    <name type="synonym">Zooxanthella microadriatica</name>
    <dbReference type="NCBI Taxonomy" id="2951"/>
    <lineage>
        <taxon>Eukaryota</taxon>
        <taxon>Sar</taxon>
        <taxon>Alveolata</taxon>
        <taxon>Dinophyceae</taxon>
        <taxon>Suessiales</taxon>
        <taxon>Symbiodiniaceae</taxon>
        <taxon>Symbiodinium</taxon>
    </lineage>
</organism>
<feature type="domain" description="Ubiquitin-like" evidence="17">
    <location>
        <begin position="1"/>
        <end position="59"/>
    </location>
</feature>
<evidence type="ECO:0000256" key="16">
    <source>
        <dbReference type="SAM" id="Phobius"/>
    </source>
</evidence>
<proteinExistence type="inferred from homology"/>
<feature type="repeat" description="ANK" evidence="13">
    <location>
        <begin position="286"/>
        <end position="318"/>
    </location>
</feature>
<dbReference type="SUPFAM" id="SSF52047">
    <property type="entry name" value="RNI-like"/>
    <property type="match status" value="1"/>
</dbReference>
<dbReference type="SMART" id="SM00248">
    <property type="entry name" value="ANK"/>
    <property type="match status" value="10"/>
</dbReference>
<dbReference type="PANTHER" id="PTHR24198">
    <property type="entry name" value="ANKYRIN REPEAT AND PROTEIN KINASE DOMAIN-CONTAINING PROTEIN"/>
    <property type="match status" value="1"/>
</dbReference>
<feature type="compositionally biased region" description="Gly residues" evidence="15">
    <location>
        <begin position="851"/>
        <end position="864"/>
    </location>
</feature>
<dbReference type="Pfam" id="PF00400">
    <property type="entry name" value="WD40"/>
    <property type="match status" value="2"/>
</dbReference>
<name>A0A1Q9CID3_SYMMI</name>
<dbReference type="Gene3D" id="3.80.10.10">
    <property type="entry name" value="Ribonuclease Inhibitor"/>
    <property type="match status" value="2"/>
</dbReference>
<feature type="compositionally biased region" description="Low complexity" evidence="15">
    <location>
        <begin position="841"/>
        <end position="850"/>
    </location>
</feature>
<keyword evidence="8" id="KW-0995">Kinetochore</keyword>
<dbReference type="InterPro" id="IPR001680">
    <property type="entry name" value="WD40_rpt"/>
</dbReference>
<evidence type="ECO:0000256" key="4">
    <source>
        <dbReference type="ARBA" id="ARBA00015536"/>
    </source>
</evidence>
<evidence type="ECO:0000256" key="5">
    <source>
        <dbReference type="ARBA" id="ARBA00022574"/>
    </source>
</evidence>
<dbReference type="InterPro" id="IPR000626">
    <property type="entry name" value="Ubiquitin-like_dom"/>
</dbReference>
<dbReference type="PROSITE" id="PS50082">
    <property type="entry name" value="WD_REPEATS_2"/>
    <property type="match status" value="2"/>
</dbReference>
<dbReference type="GO" id="GO:0006260">
    <property type="term" value="P:DNA replication"/>
    <property type="evidence" value="ECO:0007669"/>
    <property type="project" value="UniProtKB-KW"/>
</dbReference>
<comment type="subcellular location">
    <subcellularLocation>
        <location evidence="2">Chromosome</location>
        <location evidence="2">Centromere</location>
        <location evidence="2">Kinetochore</location>
    </subcellularLocation>
    <subcellularLocation>
        <location evidence="1">Chromosome</location>
        <location evidence="1">Telomere</location>
    </subcellularLocation>
</comment>
<evidence type="ECO:0000256" key="2">
    <source>
        <dbReference type="ARBA" id="ARBA00004629"/>
    </source>
</evidence>
<dbReference type="PROSITE" id="PS50297">
    <property type="entry name" value="ANK_REP_REGION"/>
    <property type="match status" value="4"/>
</dbReference>
<dbReference type="Pfam" id="PF12796">
    <property type="entry name" value="Ank_2"/>
    <property type="match status" value="4"/>
</dbReference>
<dbReference type="InterPro" id="IPR015943">
    <property type="entry name" value="WD40/YVTN_repeat-like_dom_sf"/>
</dbReference>
<keyword evidence="11" id="KW-0137">Centromere</keyword>
<evidence type="ECO:0000256" key="15">
    <source>
        <dbReference type="SAM" id="MobiDB-lite"/>
    </source>
</evidence>
<feature type="repeat" description="ANK" evidence="13">
    <location>
        <begin position="152"/>
        <end position="184"/>
    </location>
</feature>
<keyword evidence="16" id="KW-1133">Transmembrane helix</keyword>
<dbReference type="EMBL" id="LSRX01001174">
    <property type="protein sequence ID" value="OLP82680.1"/>
    <property type="molecule type" value="Genomic_DNA"/>
</dbReference>
<accession>A0A1Q9CID3</accession>
<dbReference type="PROSITE" id="PS50053">
    <property type="entry name" value="UBIQUITIN_2"/>
    <property type="match status" value="1"/>
</dbReference>
<dbReference type="Pfam" id="PF13850">
    <property type="entry name" value="ERGIC_N"/>
    <property type="match status" value="1"/>
</dbReference>
<evidence type="ECO:0000256" key="11">
    <source>
        <dbReference type="ARBA" id="ARBA00023328"/>
    </source>
</evidence>
<sequence length="2082" mass="225382">MALRVWSLSGEELASVSLEDFSTVRALKGHLRTQHGFPVCLQQILHDGQVLQDATELRESHSELQMMLRSLADVPQAQTFGPSEIARELVAHAKEGNARVLQLLLQARVDIELMDQRGDTALAGAAGCGHVEIVHMLLAARADIEAAALRRRCDTPLIIASEKGRVEVVRLLLESKANKEAVGRCPACDSALLRAALKGHTEIVRLLLDVGVNKDFRAKGGDTALIRACMDSDNTEIVRLLLQAQADVEAVGSFHAALGCASVNGHVAVLRLLLEARAKTDVTDKDLDTPLMSASEKGHTDIVRLLLEAGAEKDCVGKYSTRDSALGRASAAGHTEIARLLLDAGAEKDFAGGRGDTPLIRACDKGHAKIVSLLLEARANKELSGRFNKTALMCATEAGDREILHLLSETRDENSDLTKGTFTGGIFTAVAYAVLLLLLIAELGAFIRKNYQTNVVMDQNNDELIQINFDILMYDLPSLRPAFYTVECRYLKIGVWDKFGEEKINSTDQQRAQAYTKEEIALLEQADTVSDVTDSEKQELDADWSSTSDHLKHQDFKAAVTFHEFTLVPERSCTCKAAPKSVFPVVPPMGCKPSRAEKGAASDAYAAAGGVVESVSAAAELPEDDYVPHITGLASGDFAVAGGEGCSTNPAGQAGMAEHPVPVSTGIPISRCQLRRVIVNQDASPIVALAAEARHSEIIGQLSMEHHELLRAEMGQGEAKFHDTEYAKQNALIEASIHASNVMKAAEEIKAQRDHSLEVETSARRADEARSHEVASLSFRVEEMMKQMQAQFQQTQSLLQERQLGISTMDISEFLFITTLEVPDLSQSQIATHLRRECRMPGGKTPKGSGPPDGDGKGPGGDDSPGGDDGRNEWTEMQEGELSPSKSPVGDGEVYEKASQALSEAVAEKNEESEKDEKLRVKESDKVTLPQFPQPESYSKWRLRVREAVFAASDRPDDAFTWLSRVWEKDVKEEGLRDPEGFVTFDGKVVSGVTNILEGAFATQINTFKAASGGSQGGKPRNLINIISANGPSAAEIQSSIAVPSLGIVRKPLPKPDDDKNITMDRDGAEALARGLRVNGELKMKIRIQMKIGIVILGALDLQWNGWGYQFFGSTLPADQERPLFRREGLAIGKPKSVKMTGGDVIDGRVYDAHEDPEHATRLAHPVRDWTISRDTTPSFGRWLYLYDGQTMRQLSKFRAHKKAVNRLLEGPAGSILTASADGTVRLWKQGGPKEGSPEPVQQFEGHMMSVSALDIVEEWGSAGEMQAGTALFTGSRDCSVMLWDLETGRLEISNEIREGAQAKSALSSSALLALVDSGQEVIRCNFTALAADVAASLGQRLVERGTVRSAWDIRRRLTGDGAMVVVAVMMATVILLMLLMMLTLVVVVVVVVVMMMGAAIMIARGGSVDQAYFLSFTGLDLCYCELGALGVEALAASIARPSGLRQLSPLGNDIMRLGANAMTARGACAAASLATGPLAGLKRLDLEINQLGDEVLLRVSTTLQHLVTEVMVMMMMMMMMMTMLTMLMMLLMMALLMLAAVTKMTILLMMAKPMKDLGMNSIGRQGALALAEALGANTALTRLDLGYNRIGSEGAEALAHALMSNTTLKVLRLEDNAVGDLGAAALVSGAGRIALLWDGQELSLRSNGVGSAGGSALVQALRGNWRLTALDVTENAVTQAATSIAEMRFPTEWSVRAWLGWLSKDACETDVKTMVAVSHAAAVMASDSDVLRPVSAPGGRLKEAAKGHPVSVFLLNLTPFSIQATIGKGSKAVQLKENSGMSLGSDTTTIRLALSLSKATEHGAFCKDSPGWLPQTLPQIVVSPVAGEQSVQLPDAEHLRVLSSRWRAEESSHAQLITLLWSWPHRLRGIRFHDLSFWWQESGQLKLDRAPATSFYKDSVGYYLRQQLLYTPGPVQTFVSHHWGQDATWISPEDAGFFAFPSPARDEDRLTLCGDALTSRSCHSFVMILGTEAQWCLHEALLATQVRGSGRRRPRLAKTGPMVLKLCSPHGLLSEGTGGMPISYILKVSSAISTLDLQLAQCDSIAEKDMLLDEVQRLTGSMSAANLRCRQFLQDLQQLLS</sequence>
<dbReference type="InterPro" id="IPR032675">
    <property type="entry name" value="LRR_dom_sf"/>
</dbReference>